<dbReference type="InterPro" id="IPR013653">
    <property type="entry name" value="GCN5-like_dom"/>
</dbReference>
<reference evidence="2" key="1">
    <citation type="submission" date="2022-01" db="EMBL/GenBank/DDBJ databases">
        <title>Genome-Based Taxonomic Classification of the Phylum Actinobacteria.</title>
        <authorList>
            <person name="Gao Y."/>
        </authorList>
    </citation>
    <scope>NUCLEOTIDE SEQUENCE</scope>
    <source>
        <strain evidence="2">KLBMP 8922</strain>
    </source>
</reference>
<feature type="domain" description="N-acetyltransferase" evidence="1">
    <location>
        <begin position="108"/>
        <end position="243"/>
    </location>
</feature>
<comment type="caution">
    <text evidence="2">The sequence shown here is derived from an EMBL/GenBank/DDBJ whole genome shotgun (WGS) entry which is preliminary data.</text>
</comment>
<dbReference type="EMBL" id="JAKFHA010000020">
    <property type="protein sequence ID" value="MCF2531008.1"/>
    <property type="molecule type" value="Genomic_DNA"/>
</dbReference>
<evidence type="ECO:0000259" key="1">
    <source>
        <dbReference type="PROSITE" id="PS51186"/>
    </source>
</evidence>
<evidence type="ECO:0000313" key="3">
    <source>
        <dbReference type="Proteomes" id="UP001165378"/>
    </source>
</evidence>
<sequence length="243" mass="24938">MHHEITLADVAELTGGDGLCMWAAQAGARAWAAEDGSAVAVAGPSLACRDRLAVHGDPAALVALVSAVLDEVGPTYRPLGEPETIRLLADRIPALAVAGTFGWMERGAEGPVAPRGDRARWLAPHADAEIADLVEAGFPDSHARPGTPGVTRWAGIRDARGSLAAVAADAWSAPDVALLSGVTVRPEARGTGLGAAVCAFVVAELLDAHGRVALMVESDNAPARRTYEALGLRFRPLAAAAVA</sequence>
<keyword evidence="2" id="KW-0012">Acyltransferase</keyword>
<dbReference type="RefSeq" id="WP_235055676.1">
    <property type="nucleotide sequence ID" value="NZ_JAKFHA010000020.1"/>
</dbReference>
<dbReference type="Gene3D" id="3.40.630.30">
    <property type="match status" value="1"/>
</dbReference>
<proteinExistence type="predicted"/>
<dbReference type="EC" id="2.3.1.-" evidence="2"/>
<dbReference type="PROSITE" id="PS51186">
    <property type="entry name" value="GNAT"/>
    <property type="match status" value="1"/>
</dbReference>
<keyword evidence="3" id="KW-1185">Reference proteome</keyword>
<dbReference type="Proteomes" id="UP001165378">
    <property type="component" value="Unassembled WGS sequence"/>
</dbReference>
<dbReference type="Pfam" id="PF08445">
    <property type="entry name" value="FR47"/>
    <property type="match status" value="1"/>
</dbReference>
<protein>
    <submittedName>
        <fullName evidence="2">GNAT family N-acetyltransferase</fullName>
        <ecNumber evidence="2">2.3.1.-</ecNumber>
    </submittedName>
</protein>
<dbReference type="SUPFAM" id="SSF55729">
    <property type="entry name" value="Acyl-CoA N-acyltransferases (Nat)"/>
    <property type="match status" value="1"/>
</dbReference>
<organism evidence="2 3">
    <name type="scientific">Yinghuangia soli</name>
    <dbReference type="NCBI Taxonomy" id="2908204"/>
    <lineage>
        <taxon>Bacteria</taxon>
        <taxon>Bacillati</taxon>
        <taxon>Actinomycetota</taxon>
        <taxon>Actinomycetes</taxon>
        <taxon>Kitasatosporales</taxon>
        <taxon>Streptomycetaceae</taxon>
        <taxon>Yinghuangia</taxon>
    </lineage>
</organism>
<gene>
    <name evidence="2" type="ORF">LZ495_27865</name>
</gene>
<dbReference type="InterPro" id="IPR000182">
    <property type="entry name" value="GNAT_dom"/>
</dbReference>
<evidence type="ECO:0000313" key="2">
    <source>
        <dbReference type="EMBL" id="MCF2531008.1"/>
    </source>
</evidence>
<keyword evidence="2" id="KW-0808">Transferase</keyword>
<accession>A0AA41Q3S1</accession>
<name>A0AA41Q3S1_9ACTN</name>
<dbReference type="GO" id="GO:0016747">
    <property type="term" value="F:acyltransferase activity, transferring groups other than amino-acyl groups"/>
    <property type="evidence" value="ECO:0007669"/>
    <property type="project" value="InterPro"/>
</dbReference>
<dbReference type="InterPro" id="IPR016181">
    <property type="entry name" value="Acyl_CoA_acyltransferase"/>
</dbReference>
<dbReference type="AlphaFoldDB" id="A0AA41Q3S1"/>